<keyword evidence="2" id="KW-1185">Reference proteome</keyword>
<dbReference type="EMBL" id="LXQA010627279">
    <property type="protein sequence ID" value="MCI62890.1"/>
    <property type="molecule type" value="Genomic_DNA"/>
</dbReference>
<dbReference type="Proteomes" id="UP000265520">
    <property type="component" value="Unassembled WGS sequence"/>
</dbReference>
<organism evidence="1 2">
    <name type="scientific">Trifolium medium</name>
    <dbReference type="NCBI Taxonomy" id="97028"/>
    <lineage>
        <taxon>Eukaryota</taxon>
        <taxon>Viridiplantae</taxon>
        <taxon>Streptophyta</taxon>
        <taxon>Embryophyta</taxon>
        <taxon>Tracheophyta</taxon>
        <taxon>Spermatophyta</taxon>
        <taxon>Magnoliopsida</taxon>
        <taxon>eudicotyledons</taxon>
        <taxon>Gunneridae</taxon>
        <taxon>Pentapetalae</taxon>
        <taxon>rosids</taxon>
        <taxon>fabids</taxon>
        <taxon>Fabales</taxon>
        <taxon>Fabaceae</taxon>
        <taxon>Papilionoideae</taxon>
        <taxon>50 kb inversion clade</taxon>
        <taxon>NPAAA clade</taxon>
        <taxon>Hologalegina</taxon>
        <taxon>IRL clade</taxon>
        <taxon>Trifolieae</taxon>
        <taxon>Trifolium</taxon>
    </lineage>
</organism>
<protein>
    <submittedName>
        <fullName evidence="1">Uncharacterized protein</fullName>
    </submittedName>
</protein>
<feature type="non-terminal residue" evidence="1">
    <location>
        <position position="1"/>
    </location>
</feature>
<evidence type="ECO:0000313" key="1">
    <source>
        <dbReference type="EMBL" id="MCI62890.1"/>
    </source>
</evidence>
<sequence length="50" mass="5570">PIGNVDAAFWENKVGIEMWLCDHDGKVKSLGYSSNKMDSGAGYGQRYFRA</sequence>
<name>A0A392TRQ2_9FABA</name>
<dbReference type="AlphaFoldDB" id="A0A392TRQ2"/>
<evidence type="ECO:0000313" key="2">
    <source>
        <dbReference type="Proteomes" id="UP000265520"/>
    </source>
</evidence>
<proteinExistence type="predicted"/>
<accession>A0A392TRQ2</accession>
<reference evidence="1 2" key="1">
    <citation type="journal article" date="2018" name="Front. Plant Sci.">
        <title>Red Clover (Trifolium pratense) and Zigzag Clover (T. medium) - A Picture of Genomic Similarities and Differences.</title>
        <authorList>
            <person name="Dluhosova J."/>
            <person name="Istvanek J."/>
            <person name="Nedelnik J."/>
            <person name="Repkova J."/>
        </authorList>
    </citation>
    <scope>NUCLEOTIDE SEQUENCE [LARGE SCALE GENOMIC DNA]</scope>
    <source>
        <strain evidence="2">cv. 10/8</strain>
        <tissue evidence="1">Leaf</tissue>
    </source>
</reference>
<comment type="caution">
    <text evidence="1">The sequence shown here is derived from an EMBL/GenBank/DDBJ whole genome shotgun (WGS) entry which is preliminary data.</text>
</comment>